<dbReference type="Proteomes" id="UP000312032">
    <property type="component" value="Unassembled WGS sequence"/>
</dbReference>
<sequence>MSTKHTRMNPRTSTPARIAAGSALGALALGGVVAAGTHKDVTVEYDGKQMALSTFSSDVAGALDKAGVQVKDGDLVSPAPSEGLHNGDTITVQTAKPVALVVDGATREITSTAATVNDLVGQVDGLSPASNVEGDAQAPVTEGMTVNVTTPKIIAINDGGQVTYTEIPAATVGEALAARGVTVDSFDEVSPSLDTPLTANTEIKIKRVDVRNAVETVPFDAPANYVDDPEAEVGEERVLTPGTPGERRVVKRITSTNGQETGSEVLSEVEIHPAKPATIARGTKKPQQVTAASGAAAPAVGDGSVWDSLAQCEAGGNWSINTGNGFSGGLQFTPSTWAAFGGTQYAPSAHMASREQQIAVAQKVQASQGWGAWPACTSKLGIR</sequence>
<dbReference type="InterPro" id="IPR007137">
    <property type="entry name" value="DUF348"/>
</dbReference>
<dbReference type="EMBL" id="VDHJ01000001">
    <property type="protein sequence ID" value="TNM00445.1"/>
    <property type="molecule type" value="Genomic_DNA"/>
</dbReference>
<evidence type="ECO:0000256" key="4">
    <source>
        <dbReference type="SAM" id="MobiDB-lite"/>
    </source>
</evidence>
<evidence type="ECO:0000313" key="8">
    <source>
        <dbReference type="Proteomes" id="UP000312032"/>
    </source>
</evidence>
<dbReference type="SMART" id="SM01208">
    <property type="entry name" value="G5"/>
    <property type="match status" value="1"/>
</dbReference>
<evidence type="ECO:0000313" key="7">
    <source>
        <dbReference type="EMBL" id="TNM00445.1"/>
    </source>
</evidence>
<name>A0A5C4U6B5_9CORY</name>
<dbReference type="Gene3D" id="1.10.530.10">
    <property type="match status" value="1"/>
</dbReference>
<dbReference type="Gene3D" id="2.20.230.10">
    <property type="entry name" value="Resuscitation-promoting factor rpfb"/>
    <property type="match status" value="1"/>
</dbReference>
<dbReference type="Pfam" id="PF06737">
    <property type="entry name" value="Transglycosylas"/>
    <property type="match status" value="1"/>
</dbReference>
<keyword evidence="2 5" id="KW-0732">Signal</keyword>
<proteinExistence type="inferred from homology"/>
<feature type="signal peptide" evidence="5">
    <location>
        <begin position="1"/>
        <end position="34"/>
    </location>
</feature>
<evidence type="ECO:0000256" key="5">
    <source>
        <dbReference type="SAM" id="SignalP"/>
    </source>
</evidence>
<feature type="region of interest" description="Disordered" evidence="4">
    <location>
        <begin position="225"/>
        <end position="245"/>
    </location>
</feature>
<dbReference type="InterPro" id="IPR011098">
    <property type="entry name" value="G5_dom"/>
</dbReference>
<evidence type="ECO:0000256" key="2">
    <source>
        <dbReference type="ARBA" id="ARBA00022729"/>
    </source>
</evidence>
<gene>
    <name evidence="7" type="ORF">FHE74_00390</name>
</gene>
<evidence type="ECO:0000256" key="1">
    <source>
        <dbReference type="ARBA" id="ARBA00010830"/>
    </source>
</evidence>
<dbReference type="Pfam" id="PF03990">
    <property type="entry name" value="DUF348"/>
    <property type="match status" value="3"/>
</dbReference>
<comment type="similarity">
    <text evidence="1">Belongs to the transglycosylase family. Rpf subfamily.</text>
</comment>
<organism evidence="7 8">
    <name type="scientific">Corynebacterium tapiri</name>
    <dbReference type="NCBI Taxonomy" id="1448266"/>
    <lineage>
        <taxon>Bacteria</taxon>
        <taxon>Bacillati</taxon>
        <taxon>Actinomycetota</taxon>
        <taxon>Actinomycetes</taxon>
        <taxon>Mycobacteriales</taxon>
        <taxon>Corynebacteriaceae</taxon>
        <taxon>Corynebacterium</taxon>
    </lineage>
</organism>
<dbReference type="InterPro" id="IPR010618">
    <property type="entry name" value="RPF"/>
</dbReference>
<dbReference type="GO" id="GO:0016787">
    <property type="term" value="F:hydrolase activity"/>
    <property type="evidence" value="ECO:0007669"/>
    <property type="project" value="UniProtKB-KW"/>
</dbReference>
<dbReference type="AlphaFoldDB" id="A0A5C4U6B5"/>
<evidence type="ECO:0000259" key="6">
    <source>
        <dbReference type="PROSITE" id="PS51109"/>
    </source>
</evidence>
<accession>A0A5C4U6B5</accession>
<protein>
    <submittedName>
        <fullName evidence="7">DUF348 domain-containing protein</fullName>
    </submittedName>
</protein>
<keyword evidence="3" id="KW-0378">Hydrolase</keyword>
<dbReference type="RefSeq" id="WP_139464443.1">
    <property type="nucleotide sequence ID" value="NZ_VDHJ01000001.1"/>
</dbReference>
<dbReference type="SUPFAM" id="SSF53955">
    <property type="entry name" value="Lysozyme-like"/>
    <property type="match status" value="1"/>
</dbReference>
<dbReference type="CDD" id="cd13925">
    <property type="entry name" value="RPF"/>
    <property type="match status" value="1"/>
</dbReference>
<comment type="caution">
    <text evidence="7">The sequence shown here is derived from an EMBL/GenBank/DDBJ whole genome shotgun (WGS) entry which is preliminary data.</text>
</comment>
<dbReference type="OrthoDB" id="1404170at2"/>
<keyword evidence="8" id="KW-1185">Reference proteome</keyword>
<dbReference type="InterPro" id="IPR023346">
    <property type="entry name" value="Lysozyme-like_dom_sf"/>
</dbReference>
<feature type="domain" description="G5" evidence="6">
    <location>
        <begin position="205"/>
        <end position="285"/>
    </location>
</feature>
<dbReference type="PROSITE" id="PS51109">
    <property type="entry name" value="G5"/>
    <property type="match status" value="1"/>
</dbReference>
<reference evidence="7 8" key="1">
    <citation type="submission" date="2019-06" db="EMBL/GenBank/DDBJ databases">
        <authorList>
            <person name="Li J."/>
        </authorList>
    </citation>
    <scope>NUCLEOTIDE SEQUENCE [LARGE SCALE GENOMIC DNA]</scope>
    <source>
        <strain evidence="7 8">LMG 28165</strain>
    </source>
</reference>
<feature type="chain" id="PRO_5023085731" evidence="5">
    <location>
        <begin position="35"/>
        <end position="383"/>
    </location>
</feature>
<evidence type="ECO:0000256" key="3">
    <source>
        <dbReference type="ARBA" id="ARBA00022801"/>
    </source>
</evidence>
<dbReference type="Pfam" id="PF07501">
    <property type="entry name" value="G5"/>
    <property type="match status" value="1"/>
</dbReference>